<dbReference type="STRING" id="585529.HMPREF0291_10406"/>
<keyword evidence="1" id="KW-0472">Membrane</keyword>
<accession>D7WBB7</accession>
<organism evidence="2 3">
    <name type="scientific">Corynebacterium genitalium ATCC 33030</name>
    <dbReference type="NCBI Taxonomy" id="585529"/>
    <lineage>
        <taxon>Bacteria</taxon>
        <taxon>Bacillati</taxon>
        <taxon>Actinomycetota</taxon>
        <taxon>Actinomycetes</taxon>
        <taxon>Mycobacteriales</taxon>
        <taxon>Corynebacteriaceae</taxon>
        <taxon>Corynebacterium</taxon>
    </lineage>
</organism>
<keyword evidence="1" id="KW-0812">Transmembrane</keyword>
<dbReference type="eggNOG" id="ENOG5031QIH">
    <property type="taxonomic scope" value="Bacteria"/>
</dbReference>
<evidence type="ECO:0008006" key="4">
    <source>
        <dbReference type="Google" id="ProtNLM"/>
    </source>
</evidence>
<gene>
    <name evidence="2" type="ORF">HMPREF0291_10406</name>
</gene>
<comment type="caution">
    <text evidence="2">The sequence shown here is derived from an EMBL/GenBank/DDBJ whole genome shotgun (WGS) entry which is preliminary data.</text>
</comment>
<dbReference type="AlphaFoldDB" id="D7WBB7"/>
<keyword evidence="1" id="KW-1133">Transmembrane helix</keyword>
<evidence type="ECO:0000256" key="1">
    <source>
        <dbReference type="SAM" id="Phobius"/>
    </source>
</evidence>
<protein>
    <recommendedName>
        <fullName evidence="4">TadE-like protein</fullName>
    </recommendedName>
</protein>
<name>D7WBB7_9CORY</name>
<dbReference type="Proteomes" id="UP000004208">
    <property type="component" value="Unassembled WGS sequence"/>
</dbReference>
<keyword evidence="3" id="KW-1185">Reference proteome</keyword>
<feature type="transmembrane region" description="Helical" evidence="1">
    <location>
        <begin position="21"/>
        <end position="46"/>
    </location>
</feature>
<proteinExistence type="predicted"/>
<reference evidence="2" key="1">
    <citation type="submission" date="2010-06" db="EMBL/GenBank/DDBJ databases">
        <authorList>
            <person name="Muzny D."/>
            <person name="Qin X."/>
            <person name="Buhay C."/>
            <person name="Dugan-Rocha S."/>
            <person name="Ding Y."/>
            <person name="Chen G."/>
            <person name="Hawes A."/>
            <person name="Holder M."/>
            <person name="Jhangiani S."/>
            <person name="Johnson A."/>
            <person name="Khan Z."/>
            <person name="Li Z."/>
            <person name="Liu W."/>
            <person name="Liu X."/>
            <person name="Perez L."/>
            <person name="Shen H."/>
            <person name="Wang Q."/>
            <person name="Watt J."/>
            <person name="Xi L."/>
            <person name="Xin Y."/>
            <person name="Zhou J."/>
            <person name="Deng J."/>
            <person name="Jiang H."/>
            <person name="Liu Y."/>
            <person name="Qu J."/>
            <person name="Song X.-Z."/>
            <person name="Zhang L."/>
            <person name="Villasana D."/>
            <person name="Johnson A."/>
            <person name="Liu J."/>
            <person name="Liyanage D."/>
            <person name="Lorensuhewa L."/>
            <person name="Robinson T."/>
            <person name="Song A."/>
            <person name="Song B.-B."/>
            <person name="Dinh H."/>
            <person name="Thornton R."/>
            <person name="Coyle M."/>
            <person name="Francisco L."/>
            <person name="Jackson L."/>
            <person name="Javaid M."/>
            <person name="Korchina V."/>
            <person name="Kovar C."/>
            <person name="Mata R."/>
            <person name="Mathew T."/>
            <person name="Ngo R."/>
            <person name="Nguyen L."/>
            <person name="Nguyen N."/>
            <person name="Okwuonu G."/>
            <person name="Ongeri F."/>
            <person name="Pham C."/>
            <person name="Simmons D."/>
            <person name="Wilczek-Boney K."/>
            <person name="Hale W."/>
            <person name="Jakkamsetti A."/>
            <person name="Pham P."/>
            <person name="Ruth R."/>
            <person name="San Lucas F."/>
            <person name="Warren J."/>
            <person name="Zhang J."/>
            <person name="Zhao Z."/>
            <person name="Zhou C."/>
            <person name="Zhu D."/>
            <person name="Lee S."/>
            <person name="Bess C."/>
            <person name="Blankenburg K."/>
            <person name="Forbes L."/>
            <person name="Fu Q."/>
            <person name="Gubbala S."/>
            <person name="Hirani K."/>
            <person name="Jayaseelan J.C."/>
            <person name="Lara F."/>
            <person name="Munidasa M."/>
            <person name="Palculict T."/>
            <person name="Patil S."/>
            <person name="Pu L.-L."/>
            <person name="Saada N."/>
            <person name="Tang L."/>
            <person name="Weissenberger G."/>
            <person name="Zhu Y."/>
            <person name="Hemphill L."/>
            <person name="Shang Y."/>
            <person name="Youmans B."/>
            <person name="Ayvaz T."/>
            <person name="Ross M."/>
            <person name="Santibanez J."/>
            <person name="Aqrawi P."/>
            <person name="Gross S."/>
            <person name="Joshi V."/>
            <person name="Fowler G."/>
            <person name="Nazareth L."/>
            <person name="Reid J."/>
            <person name="Worley K."/>
            <person name="Petrosino J."/>
            <person name="Highlander S."/>
            <person name="Gibbs R."/>
        </authorList>
    </citation>
    <scope>NUCLEOTIDE SEQUENCE [LARGE SCALE GENOMIC DNA]</scope>
    <source>
        <strain evidence="2">ATCC 33030</strain>
    </source>
</reference>
<evidence type="ECO:0000313" key="3">
    <source>
        <dbReference type="Proteomes" id="UP000004208"/>
    </source>
</evidence>
<dbReference type="HOGENOM" id="CLU_161884_0_0_11"/>
<dbReference type="EMBL" id="ACLJ02000001">
    <property type="protein sequence ID" value="EFK55148.1"/>
    <property type="molecule type" value="Genomic_DNA"/>
</dbReference>
<sequence>MGVALMRKVLAADRGSVTIEAALSLAVLVTVAAAIVAGISTMASYITAVDVAGAAARSHAIGITYTPPRDGISVTVTEDAEVVRVTAEVPATIRPMRATAVYPVEFR</sequence>
<evidence type="ECO:0000313" key="2">
    <source>
        <dbReference type="EMBL" id="EFK55148.1"/>
    </source>
</evidence>